<dbReference type="InterPro" id="IPR036876">
    <property type="entry name" value="UVR_dom_sf"/>
</dbReference>
<protein>
    <recommendedName>
        <fullName evidence="7">UvrABC system protein C</fullName>
        <shortName evidence="7">Protein UvrC</shortName>
    </recommendedName>
    <alternativeName>
        <fullName evidence="7">Excinuclease ABC subunit C</fullName>
    </alternativeName>
</protein>
<keyword evidence="1 7" id="KW-0963">Cytoplasm</keyword>
<dbReference type="Proteomes" id="UP000031433">
    <property type="component" value="Unassembled WGS sequence"/>
</dbReference>
<dbReference type="GO" id="GO:0006289">
    <property type="term" value="P:nucleotide-excision repair"/>
    <property type="evidence" value="ECO:0007669"/>
    <property type="project" value="UniProtKB-UniRule"/>
</dbReference>
<dbReference type="InterPro" id="IPR047296">
    <property type="entry name" value="GIY-YIG_UvrC_Cho"/>
</dbReference>
<dbReference type="Gene3D" id="3.40.1440.10">
    <property type="entry name" value="GIY-YIG endonuclease"/>
    <property type="match status" value="1"/>
</dbReference>
<evidence type="ECO:0000256" key="4">
    <source>
        <dbReference type="ARBA" id="ARBA00022881"/>
    </source>
</evidence>
<accession>A0A0C1QTA0</accession>
<dbReference type="InterPro" id="IPR000305">
    <property type="entry name" value="GIY-YIG_endonuc"/>
</dbReference>
<dbReference type="InterPro" id="IPR004791">
    <property type="entry name" value="UvrC"/>
</dbReference>
<dbReference type="PANTHER" id="PTHR30562:SF1">
    <property type="entry name" value="UVRABC SYSTEM PROTEIN C"/>
    <property type="match status" value="1"/>
</dbReference>
<dbReference type="InterPro" id="IPR010994">
    <property type="entry name" value="RuvA_2-like"/>
</dbReference>
<comment type="subunit">
    <text evidence="7">Interacts with UvrB in an incision complex.</text>
</comment>
<keyword evidence="3 7" id="KW-0228">DNA excision</keyword>
<evidence type="ECO:0000256" key="6">
    <source>
        <dbReference type="ARBA" id="ARBA00023236"/>
    </source>
</evidence>
<dbReference type="GO" id="GO:0005737">
    <property type="term" value="C:cytoplasm"/>
    <property type="evidence" value="ECO:0007669"/>
    <property type="project" value="UniProtKB-SubCell"/>
</dbReference>
<dbReference type="Pfam" id="PF22920">
    <property type="entry name" value="UvrC_RNaseH"/>
    <property type="match status" value="1"/>
</dbReference>
<dbReference type="EMBL" id="JXBL01000001">
    <property type="protein sequence ID" value="KIE44232.1"/>
    <property type="molecule type" value="Genomic_DNA"/>
</dbReference>
<dbReference type="InterPro" id="IPR050066">
    <property type="entry name" value="UvrABC_protein_C"/>
</dbReference>
<dbReference type="Pfam" id="PF01541">
    <property type="entry name" value="GIY-YIG"/>
    <property type="match status" value="1"/>
</dbReference>
<dbReference type="FunFam" id="3.40.1440.10:FF:000001">
    <property type="entry name" value="UvrABC system protein C"/>
    <property type="match status" value="1"/>
</dbReference>
<dbReference type="Pfam" id="PF08459">
    <property type="entry name" value="UvrC_RNaseH_dom"/>
    <property type="match status" value="1"/>
</dbReference>
<evidence type="ECO:0000259" key="9">
    <source>
        <dbReference type="PROSITE" id="PS50164"/>
    </source>
</evidence>
<comment type="similarity">
    <text evidence="7">Belongs to the UvrC family.</text>
</comment>
<dbReference type="HAMAP" id="MF_00203">
    <property type="entry name" value="UvrC"/>
    <property type="match status" value="1"/>
</dbReference>
<dbReference type="InterPro" id="IPR001162">
    <property type="entry name" value="UvrC_RNase_H_dom"/>
</dbReference>
<keyword evidence="6 7" id="KW-0742">SOS response</keyword>
<dbReference type="GO" id="GO:0003677">
    <property type="term" value="F:DNA binding"/>
    <property type="evidence" value="ECO:0007669"/>
    <property type="project" value="UniProtKB-UniRule"/>
</dbReference>
<reference evidence="11 12" key="1">
    <citation type="submission" date="2015-01" db="EMBL/GenBank/DDBJ databases">
        <title>Genome sequence of the anaerobic bacterium Geobacter soli GSS01, a dissimilatory Fe(III) reducer from soil.</title>
        <authorList>
            <person name="Yang G."/>
            <person name="Zhou S."/>
        </authorList>
    </citation>
    <scope>NUCLEOTIDE SEQUENCE [LARGE SCALE GENOMIC DNA]</scope>
    <source>
        <strain evidence="11 12">GSS01</strain>
    </source>
</reference>
<evidence type="ECO:0000256" key="2">
    <source>
        <dbReference type="ARBA" id="ARBA00022763"/>
    </source>
</evidence>
<dbReference type="SMART" id="SM00465">
    <property type="entry name" value="GIYc"/>
    <property type="match status" value="1"/>
</dbReference>
<evidence type="ECO:0000259" key="10">
    <source>
        <dbReference type="PROSITE" id="PS50165"/>
    </source>
</evidence>
<gene>
    <name evidence="7" type="primary">uvrC</name>
    <name evidence="11" type="ORF">SE37_13420</name>
</gene>
<dbReference type="NCBIfam" id="TIGR00194">
    <property type="entry name" value="uvrC"/>
    <property type="match status" value="1"/>
</dbReference>
<dbReference type="Pfam" id="PF14520">
    <property type="entry name" value="HHH_5"/>
    <property type="match status" value="1"/>
</dbReference>
<feature type="domain" description="GIY-YIG" evidence="9">
    <location>
        <begin position="12"/>
        <end position="91"/>
    </location>
</feature>
<evidence type="ECO:0000256" key="5">
    <source>
        <dbReference type="ARBA" id="ARBA00023204"/>
    </source>
</evidence>
<dbReference type="PANTHER" id="PTHR30562">
    <property type="entry name" value="UVRC/OXIDOREDUCTASE"/>
    <property type="match status" value="1"/>
</dbReference>
<feature type="domain" description="UVR" evidence="8">
    <location>
        <begin position="201"/>
        <end position="236"/>
    </location>
</feature>
<evidence type="ECO:0000256" key="7">
    <source>
        <dbReference type="HAMAP-Rule" id="MF_00203"/>
    </source>
</evidence>
<dbReference type="InterPro" id="IPR035901">
    <property type="entry name" value="GIY-YIG_endonuc_sf"/>
</dbReference>
<dbReference type="SUPFAM" id="SSF46600">
    <property type="entry name" value="C-terminal UvrC-binding domain of UvrB"/>
    <property type="match status" value="1"/>
</dbReference>
<feature type="domain" description="UvrC family homology region profile" evidence="10">
    <location>
        <begin position="251"/>
        <end position="472"/>
    </location>
</feature>
<comment type="function">
    <text evidence="7">The UvrABC repair system catalyzes the recognition and processing of DNA lesions. UvrC both incises the 5' and 3' sides of the lesion. The N-terminal half is responsible for the 3' incision and the C-terminal half is responsible for the 5' incision.</text>
</comment>
<evidence type="ECO:0000256" key="3">
    <source>
        <dbReference type="ARBA" id="ARBA00022769"/>
    </source>
</evidence>
<dbReference type="SUPFAM" id="SSF47781">
    <property type="entry name" value="RuvA domain 2-like"/>
    <property type="match status" value="1"/>
</dbReference>
<comment type="caution">
    <text evidence="11">The sequence shown here is derived from an EMBL/GenBank/DDBJ whole genome shotgun (WGS) entry which is preliminary data.</text>
</comment>
<evidence type="ECO:0000256" key="1">
    <source>
        <dbReference type="ARBA" id="ARBA00022490"/>
    </source>
</evidence>
<keyword evidence="5 7" id="KW-0234">DNA repair</keyword>
<dbReference type="GO" id="GO:0009380">
    <property type="term" value="C:excinuclease repair complex"/>
    <property type="evidence" value="ECO:0007669"/>
    <property type="project" value="InterPro"/>
</dbReference>
<evidence type="ECO:0000313" key="12">
    <source>
        <dbReference type="Proteomes" id="UP000031433"/>
    </source>
</evidence>
<evidence type="ECO:0000259" key="8">
    <source>
        <dbReference type="PROSITE" id="PS50151"/>
    </source>
</evidence>
<dbReference type="InterPro" id="IPR038476">
    <property type="entry name" value="UvrC_RNase_H_dom_sf"/>
</dbReference>
<dbReference type="CDD" id="cd10434">
    <property type="entry name" value="GIY-YIG_UvrC_Cho"/>
    <property type="match status" value="1"/>
</dbReference>
<sequence>MFDTRRLTTLPDAPGVYLMKGHGGDILYVGKAKSLRKRVRSYFSKGGESRYHIRFLVGRVADIDVIVTDTEKEALLLENTLIKEHRPRYNLDLRDDKTYFSLRLDMNEEFPRLTIVRRPARDGARYFGPYSSASAAREVLKQLYKLFPLRHYPLETCRRRRRPCLFYQLRQCAAPCHGLISGENYQSLAEGAALFLAGKNSDLTRLYRQRMAAAAADERYEDAARYRDLIRAIEVTVEKQKMVAGDRDTDVVGFFRDVTDLSVSILFYRGGRLMGSRNYFLDWEMDDAEGLSSFLSVYYNRDVVIPDEILIPFTVDDTDPLGELLTERRGKKTVLRHPVRGTKAELVRLAARNAEAYLREKREKDSGMEQVLGELKEKLHLANLPRRIECYDISTIQGRYSVGSRVRFQNGAPDTTGYRRYRIRTVPGTDDFAMMHEVLSRRFRDGHGGDDRPDLIVIDGGIGQLNVLTAILEELGLHGIDAVSLAKSRVERNMSDNEVVRSDERVFLPGRRNPVVLRQNGAPLLLLARIRDEAHRFAITYHQKLRGKGSIRSILEGIPGIGEKRKRELLKRFGSIRALREADREQLATVPSVSPALADAIWKALHGEESEAP</sequence>
<keyword evidence="2 7" id="KW-0227">DNA damage</keyword>
<dbReference type="RefSeq" id="WP_039648415.1">
    <property type="nucleotide sequence ID" value="NZ_JXBL01000001.1"/>
</dbReference>
<organism evidence="11 12">
    <name type="scientific">Geobacter soli</name>
    <dbReference type="NCBI Taxonomy" id="1510391"/>
    <lineage>
        <taxon>Bacteria</taxon>
        <taxon>Pseudomonadati</taxon>
        <taxon>Thermodesulfobacteriota</taxon>
        <taxon>Desulfuromonadia</taxon>
        <taxon>Geobacterales</taxon>
        <taxon>Geobacteraceae</taxon>
        <taxon>Geobacter</taxon>
    </lineage>
</organism>
<name>A0A0C1QTA0_9BACT</name>
<dbReference type="Gene3D" id="3.30.420.340">
    <property type="entry name" value="UvrC, RNAse H endonuclease domain"/>
    <property type="match status" value="1"/>
</dbReference>
<dbReference type="GO" id="GO:0009432">
    <property type="term" value="P:SOS response"/>
    <property type="evidence" value="ECO:0007669"/>
    <property type="project" value="UniProtKB-UniRule"/>
</dbReference>
<dbReference type="SUPFAM" id="SSF82771">
    <property type="entry name" value="GIY-YIG endonuclease"/>
    <property type="match status" value="1"/>
</dbReference>
<dbReference type="GO" id="GO:0009381">
    <property type="term" value="F:excinuclease ABC activity"/>
    <property type="evidence" value="ECO:0007669"/>
    <property type="project" value="UniProtKB-UniRule"/>
</dbReference>
<comment type="subcellular location">
    <subcellularLocation>
        <location evidence="7">Cytoplasm</location>
    </subcellularLocation>
</comment>
<dbReference type="NCBIfam" id="NF001824">
    <property type="entry name" value="PRK00558.1-5"/>
    <property type="match status" value="1"/>
</dbReference>
<dbReference type="PROSITE" id="PS50164">
    <property type="entry name" value="GIY_YIG"/>
    <property type="match status" value="1"/>
</dbReference>
<keyword evidence="12" id="KW-1185">Reference proteome</keyword>
<proteinExistence type="inferred from homology"/>
<dbReference type="PROSITE" id="PS50151">
    <property type="entry name" value="UVR"/>
    <property type="match status" value="1"/>
</dbReference>
<keyword evidence="4 7" id="KW-0267">Excision nuclease</keyword>
<dbReference type="InterPro" id="IPR001943">
    <property type="entry name" value="UVR_dom"/>
</dbReference>
<dbReference type="Gene3D" id="1.10.150.20">
    <property type="entry name" value="5' to 3' exonuclease, C-terminal subdomain"/>
    <property type="match status" value="1"/>
</dbReference>
<dbReference type="AlphaFoldDB" id="A0A0C1QTA0"/>
<evidence type="ECO:0000313" key="11">
    <source>
        <dbReference type="EMBL" id="KIE44232.1"/>
    </source>
</evidence>
<dbReference type="PROSITE" id="PS50165">
    <property type="entry name" value="UVRC"/>
    <property type="match status" value="1"/>
</dbReference>
<dbReference type="Pfam" id="PF02151">
    <property type="entry name" value="UVR"/>
    <property type="match status" value="1"/>
</dbReference>